<keyword evidence="5" id="KW-1185">Reference proteome</keyword>
<evidence type="ECO:0000313" key="5">
    <source>
        <dbReference type="Proteomes" id="UP000461162"/>
    </source>
</evidence>
<evidence type="ECO:0000256" key="2">
    <source>
        <dbReference type="ARBA" id="ARBA00023239"/>
    </source>
</evidence>
<dbReference type="EMBL" id="WODC01000012">
    <property type="protein sequence ID" value="MUM78784.1"/>
    <property type="molecule type" value="Genomic_DNA"/>
</dbReference>
<dbReference type="InterPro" id="IPR008929">
    <property type="entry name" value="Chondroitin_lyas"/>
</dbReference>
<dbReference type="GO" id="GO:0042597">
    <property type="term" value="C:periplasmic space"/>
    <property type="evidence" value="ECO:0007669"/>
    <property type="project" value="InterPro"/>
</dbReference>
<keyword evidence="2" id="KW-0456">Lyase</keyword>
<reference evidence="4 5" key="1">
    <citation type="submission" date="2019-11" db="EMBL/GenBank/DDBJ databases">
        <title>Pseudodesulfovibrio alkaliphilus, sp. nov., an alkaliphilic sulfate-reducing bacteria from mud volcano of Taman peninsula, Russia.</title>
        <authorList>
            <person name="Frolova A."/>
            <person name="Merkel A.Y."/>
            <person name="Slobodkin A.I."/>
        </authorList>
    </citation>
    <scope>NUCLEOTIDE SEQUENCE [LARGE SCALE GENOMIC DNA]</scope>
    <source>
        <strain evidence="4 5">F-1</strain>
    </source>
</reference>
<dbReference type="AlphaFoldDB" id="A0A7K1KRT5"/>
<accession>A0A7K1KRT5</accession>
<dbReference type="SUPFAM" id="SSF48230">
    <property type="entry name" value="Chondroitin AC/alginate lyase"/>
    <property type="match status" value="1"/>
</dbReference>
<comment type="caution">
    <text evidence="4">The sequence shown here is derived from an EMBL/GenBank/DDBJ whole genome shotgun (WGS) entry which is preliminary data.</text>
</comment>
<protein>
    <recommendedName>
        <fullName evidence="3">Alginate lyase domain-containing protein</fullName>
    </recommendedName>
</protein>
<sequence length="380" mass="40002">MKGNGAKRAATGRLTGLVFLVVILAAILAVPDPARANGPSAGGLPAALVFSPQVLDRTSARLAADDPALASALDGLIREADAAMAAPADSVVLKPEPPPGGGLHDYWSLDPGFADMADPCAETFDRMRMRRMARHVLTLALAWKLTGNAEYAGKGTALLWAWCCDSQTRARPHLDRARTRPGSIIGTPAGIMEGRDLIAAAEAACLLATSPAWSGPVDREVRGWFADYLHWLRRSESGRLAAADQGDLGLWHAAQVTAFARLTGNDALARATAEAMRGRMAPPLRSGMELRAMLILAAVAEGTGVDLWHTSGLRGILEALTAGPTATPDGDTDCVPDCADRLLPPDDAPLFHRAALVYKEPRYLDLAGAGADHVRAALAH</sequence>
<dbReference type="GO" id="GO:0016829">
    <property type="term" value="F:lyase activity"/>
    <property type="evidence" value="ECO:0007669"/>
    <property type="project" value="UniProtKB-KW"/>
</dbReference>
<dbReference type="Gene3D" id="1.50.10.100">
    <property type="entry name" value="Chondroitin AC/alginate lyase"/>
    <property type="match status" value="1"/>
</dbReference>
<organism evidence="4 5">
    <name type="scientific">Pseudodesulfovibrio alkaliphilus</name>
    <dbReference type="NCBI Taxonomy" id="2661613"/>
    <lineage>
        <taxon>Bacteria</taxon>
        <taxon>Pseudomonadati</taxon>
        <taxon>Thermodesulfobacteriota</taxon>
        <taxon>Desulfovibrionia</taxon>
        <taxon>Desulfovibrionales</taxon>
        <taxon>Desulfovibrionaceae</taxon>
    </lineage>
</organism>
<evidence type="ECO:0000313" key="4">
    <source>
        <dbReference type="EMBL" id="MUM78784.1"/>
    </source>
</evidence>
<dbReference type="RefSeq" id="WP_155935630.1">
    <property type="nucleotide sequence ID" value="NZ_WODC01000012.1"/>
</dbReference>
<dbReference type="Proteomes" id="UP000461162">
    <property type="component" value="Unassembled WGS sequence"/>
</dbReference>
<dbReference type="InterPro" id="IPR008397">
    <property type="entry name" value="Alginate_lyase_dom"/>
</dbReference>
<keyword evidence="1" id="KW-0732">Signal</keyword>
<feature type="domain" description="Alginate lyase" evidence="3">
    <location>
        <begin position="121"/>
        <end position="277"/>
    </location>
</feature>
<evidence type="ECO:0000256" key="1">
    <source>
        <dbReference type="ARBA" id="ARBA00022729"/>
    </source>
</evidence>
<name>A0A7K1KRT5_9BACT</name>
<proteinExistence type="predicted"/>
<evidence type="ECO:0000259" key="3">
    <source>
        <dbReference type="Pfam" id="PF05426"/>
    </source>
</evidence>
<dbReference type="Pfam" id="PF05426">
    <property type="entry name" value="Alginate_lyase"/>
    <property type="match status" value="1"/>
</dbReference>
<gene>
    <name evidence="4" type="ORF">GKC30_14185</name>
</gene>